<dbReference type="SUPFAM" id="SSF56112">
    <property type="entry name" value="Protein kinase-like (PK-like)"/>
    <property type="match status" value="1"/>
</dbReference>
<feature type="domain" description="Aminoglycoside phosphotransferase" evidence="11">
    <location>
        <begin position="170"/>
        <end position="427"/>
    </location>
</feature>
<keyword evidence="8" id="KW-0067">ATP-binding</keyword>
<keyword evidence="5" id="KW-0819">tRNA processing</keyword>
<evidence type="ECO:0000256" key="10">
    <source>
        <dbReference type="ARBA" id="ARBA00032441"/>
    </source>
</evidence>
<evidence type="ECO:0000256" key="4">
    <source>
        <dbReference type="ARBA" id="ARBA00022490"/>
    </source>
</evidence>
<keyword evidence="7" id="KW-0547">Nucleotide-binding</keyword>
<evidence type="ECO:0000256" key="3">
    <source>
        <dbReference type="ARBA" id="ARBA00019010"/>
    </source>
</evidence>
<dbReference type="RefSeq" id="WP_379084000.1">
    <property type="nucleotide sequence ID" value="NZ_JBHTJO010000001.1"/>
</dbReference>
<evidence type="ECO:0000313" key="12">
    <source>
        <dbReference type="EMBL" id="MFD0985534.1"/>
    </source>
</evidence>
<protein>
    <recommendedName>
        <fullName evidence="3">tRNA threonylcarbamoyladenosine biosynthesis protein TsaE</fullName>
    </recommendedName>
    <alternativeName>
        <fullName evidence="10">t(6)A37 threonylcarbamoyladenosine biosynthesis protein TsaE</fullName>
    </alternativeName>
</protein>
<evidence type="ECO:0000256" key="6">
    <source>
        <dbReference type="ARBA" id="ARBA00022723"/>
    </source>
</evidence>
<dbReference type="Pfam" id="PF01636">
    <property type="entry name" value="APH"/>
    <property type="match status" value="1"/>
</dbReference>
<evidence type="ECO:0000256" key="2">
    <source>
        <dbReference type="ARBA" id="ARBA00007599"/>
    </source>
</evidence>
<keyword evidence="4" id="KW-0963">Cytoplasm</keyword>
<evidence type="ECO:0000256" key="7">
    <source>
        <dbReference type="ARBA" id="ARBA00022741"/>
    </source>
</evidence>
<evidence type="ECO:0000256" key="5">
    <source>
        <dbReference type="ARBA" id="ARBA00022694"/>
    </source>
</evidence>
<dbReference type="InterPro" id="IPR003442">
    <property type="entry name" value="T6A_TsaE"/>
</dbReference>
<reference evidence="13" key="1">
    <citation type="journal article" date="2019" name="Int. J. Syst. Evol. Microbiol.">
        <title>The Global Catalogue of Microorganisms (GCM) 10K type strain sequencing project: providing services to taxonomists for standard genome sequencing and annotation.</title>
        <authorList>
            <consortium name="The Broad Institute Genomics Platform"/>
            <consortium name="The Broad Institute Genome Sequencing Center for Infectious Disease"/>
            <person name="Wu L."/>
            <person name="Ma J."/>
        </authorList>
    </citation>
    <scope>NUCLEOTIDE SEQUENCE [LARGE SCALE GENOMIC DNA]</scope>
    <source>
        <strain evidence="13">CCUG 61697</strain>
    </source>
</reference>
<evidence type="ECO:0000256" key="1">
    <source>
        <dbReference type="ARBA" id="ARBA00004496"/>
    </source>
</evidence>
<dbReference type="Gene3D" id="3.30.200.20">
    <property type="entry name" value="Phosphorylase Kinase, domain 1"/>
    <property type="match status" value="1"/>
</dbReference>
<proteinExistence type="inferred from homology"/>
<dbReference type="InterPro" id="IPR002575">
    <property type="entry name" value="Aminoglycoside_PTrfase"/>
</dbReference>
<dbReference type="PANTHER" id="PTHR33540">
    <property type="entry name" value="TRNA THREONYLCARBAMOYLADENOSINE BIOSYNTHESIS PROTEIN TSAE"/>
    <property type="match status" value="1"/>
</dbReference>
<evidence type="ECO:0000256" key="8">
    <source>
        <dbReference type="ARBA" id="ARBA00022840"/>
    </source>
</evidence>
<dbReference type="PANTHER" id="PTHR33540:SF2">
    <property type="entry name" value="TRNA THREONYLCARBAMOYLADENOSINE BIOSYNTHESIS PROTEIN TSAE"/>
    <property type="match status" value="1"/>
</dbReference>
<name>A0ABW3J5E0_9HYPH</name>
<keyword evidence="13" id="KW-1185">Reference proteome</keyword>
<gene>
    <name evidence="12" type="primary">tsaE</name>
    <name evidence="12" type="ORF">ACFQ2F_00280</name>
</gene>
<keyword evidence="6" id="KW-0479">Metal-binding</keyword>
<dbReference type="Gene3D" id="3.90.1200.10">
    <property type="match status" value="1"/>
</dbReference>
<sequence length="510" mass="56414">MSDTQWRVERVDLAGLDRLAQLIGLFLLPGDFVGLEGPLGAGKTTFARALILRLGSTEEVQSPTFGLVQSYTTPRFPIHHCDFYRLEAGEAEELGLEDALADGAVLAEWPERADRDFADDRLSIAFHETDDPETRDLVLTGHGGWAGRLDRMRALHVFLDGTDFATAQLEFVQGDASTRSYARAVLHSGDSAILMNSPAMPDGPPIEDGKPYSQLVHLAESVTPFVAVGIALRDRGLSAPEIYDGDLDAGFLLLEDLGDHVFTPSYGHGDSQAALMREAVDVLLALSEAPPTGPLPIPGHAPYTLPHFDPNAMLIEASLLIDWLWPAVQGRTPEAAEREAYLDVWRPLLESVAPEDPGWVLRDYHSPNLIWLEEREAVRRVGLLDFQDAMIGPLAYDLVSLLQDARIDVPAPLEAELLDYYCSRRDDMDPAFTTEDFLRDYAILGAQRASKILGIFARLASRDGKRRYLDHMPRVARYLERSLHHPDLSGLRSWYKDALPEADALPPPGL</sequence>
<comment type="caution">
    <text evidence="12">The sequence shown here is derived from an EMBL/GenBank/DDBJ whole genome shotgun (WGS) entry which is preliminary data.</text>
</comment>
<dbReference type="EMBL" id="JBHTJO010000001">
    <property type="protein sequence ID" value="MFD0985534.1"/>
    <property type="molecule type" value="Genomic_DNA"/>
</dbReference>
<keyword evidence="9" id="KW-0460">Magnesium</keyword>
<accession>A0ABW3J5E0</accession>
<evidence type="ECO:0000259" key="11">
    <source>
        <dbReference type="Pfam" id="PF01636"/>
    </source>
</evidence>
<organism evidence="12 13">
    <name type="scientific">Methyloligella solikamskensis</name>
    <dbReference type="NCBI Taxonomy" id="1177756"/>
    <lineage>
        <taxon>Bacteria</taxon>
        <taxon>Pseudomonadati</taxon>
        <taxon>Pseudomonadota</taxon>
        <taxon>Alphaproteobacteria</taxon>
        <taxon>Hyphomicrobiales</taxon>
        <taxon>Hyphomicrobiaceae</taxon>
        <taxon>Methyloligella</taxon>
    </lineage>
</organism>
<dbReference type="InterPro" id="IPR011009">
    <property type="entry name" value="Kinase-like_dom_sf"/>
</dbReference>
<evidence type="ECO:0000313" key="13">
    <source>
        <dbReference type="Proteomes" id="UP001597102"/>
    </source>
</evidence>
<dbReference type="Pfam" id="PF02367">
    <property type="entry name" value="TsaE"/>
    <property type="match status" value="1"/>
</dbReference>
<dbReference type="Gene3D" id="3.40.50.300">
    <property type="entry name" value="P-loop containing nucleotide triphosphate hydrolases"/>
    <property type="match status" value="1"/>
</dbReference>
<comment type="subcellular location">
    <subcellularLocation>
        <location evidence="1">Cytoplasm</location>
    </subcellularLocation>
</comment>
<dbReference type="InterPro" id="IPR027417">
    <property type="entry name" value="P-loop_NTPase"/>
</dbReference>
<comment type="similarity">
    <text evidence="2">Belongs to the TsaE family.</text>
</comment>
<dbReference type="Proteomes" id="UP001597102">
    <property type="component" value="Unassembled WGS sequence"/>
</dbReference>
<dbReference type="SUPFAM" id="SSF52540">
    <property type="entry name" value="P-loop containing nucleoside triphosphate hydrolases"/>
    <property type="match status" value="1"/>
</dbReference>
<evidence type="ECO:0000256" key="9">
    <source>
        <dbReference type="ARBA" id="ARBA00022842"/>
    </source>
</evidence>
<dbReference type="NCBIfam" id="TIGR00150">
    <property type="entry name" value="T6A_YjeE"/>
    <property type="match status" value="1"/>
</dbReference>